<dbReference type="InterPro" id="IPR003265">
    <property type="entry name" value="HhH-GPD_domain"/>
</dbReference>
<keyword evidence="17" id="KW-1185">Reference proteome</keyword>
<keyword evidence="12" id="KW-0804">Transcription</keyword>
<dbReference type="InterPro" id="IPR051912">
    <property type="entry name" value="Alkylbase_DNA_Glycosylase/TA"/>
</dbReference>
<dbReference type="SMART" id="SM01009">
    <property type="entry name" value="AlkA_N"/>
    <property type="match status" value="1"/>
</dbReference>
<evidence type="ECO:0000256" key="2">
    <source>
        <dbReference type="ARBA" id="ARBA00001947"/>
    </source>
</evidence>
<keyword evidence="8" id="KW-0862">Zinc</keyword>
<protein>
    <recommendedName>
        <fullName evidence="3">DNA-3-methyladenine glycosylase II</fullName>
        <ecNumber evidence="3">3.2.2.21</ecNumber>
    </recommendedName>
</protein>
<dbReference type="Gene3D" id="3.30.310.20">
    <property type="entry name" value="DNA-3-methyladenine glycosylase AlkA, N-terminal domain"/>
    <property type="match status" value="1"/>
</dbReference>
<comment type="catalytic activity">
    <reaction evidence="1">
        <text>Hydrolysis of alkylated DNA, releasing 3-methyladenine, 3-methylguanine, 7-methylguanine and 7-methyladenine.</text>
        <dbReference type="EC" id="3.2.2.21"/>
    </reaction>
</comment>
<feature type="compositionally biased region" description="Basic and acidic residues" evidence="14">
    <location>
        <begin position="382"/>
        <end position="395"/>
    </location>
</feature>
<evidence type="ECO:0000256" key="14">
    <source>
        <dbReference type="SAM" id="MobiDB-lite"/>
    </source>
</evidence>
<dbReference type="FunFam" id="3.40.10.10:FF:000001">
    <property type="entry name" value="DNA-3-methyladenine glycosylase 2"/>
    <property type="match status" value="1"/>
</dbReference>
<sequence length="528" mass="56583">MSESREPGAASRSIIGVVELDFERCYRAVDSRDQRFDGWFYTGVTSTGIYCRPSCPAMTPKRQNVRFFPSAAAAQGAGLRACRRCRPDAAPGSPQWDVRADVVGRAMRLIADGVVDREGVPGLAARLGYTERHLHRMLRTEMGAGPLALARAQRAQTARTLIETTDLGLAEIAFAAGFGSVRQFNDTVREVYGVPPSELRAARRRPAPGGAGTITLRLAYRPPLHARALLDFLALRALPGMEEVRDGTYRRGLRLPHGTGEVALTPADGHVSATLRLTDMRDLAPAVARCRRLLDLDADPAAVDQTLAADAALAPVVAAEPGIRLPRSVDGFEMAVRAIVGQQVSVTSARTTLTRLLTHTQPAPTAAAAVDHEVDGELDLRNHRQPHDQHPEGGERPGGGGGGLRGFPGAAEVVGLADGAFGMPAGRRETIRALARAVADGELDLDPGGDREEAVRRLLTLPGIGPWTAGYVAMRALGDPDVLLPTDLAVRRGAAALGLPTDPKTLDAYAERWRPWRSYAVIRLWRAA</sequence>
<dbReference type="GO" id="GO:0006285">
    <property type="term" value="P:base-excision repair, AP site formation"/>
    <property type="evidence" value="ECO:0007669"/>
    <property type="project" value="TreeGrafter"/>
</dbReference>
<dbReference type="EMBL" id="LT607750">
    <property type="protein sequence ID" value="SCG35877.1"/>
    <property type="molecule type" value="Genomic_DNA"/>
</dbReference>
<dbReference type="PANTHER" id="PTHR43003:SF13">
    <property type="entry name" value="DNA-3-METHYLADENINE GLYCOSYLASE 2"/>
    <property type="match status" value="1"/>
</dbReference>
<evidence type="ECO:0000256" key="6">
    <source>
        <dbReference type="ARBA" id="ARBA00022723"/>
    </source>
</evidence>
<dbReference type="SMART" id="SM00478">
    <property type="entry name" value="ENDO3c"/>
    <property type="match status" value="1"/>
</dbReference>
<evidence type="ECO:0000256" key="11">
    <source>
        <dbReference type="ARBA" id="ARBA00023159"/>
    </source>
</evidence>
<dbReference type="InterPro" id="IPR009057">
    <property type="entry name" value="Homeodomain-like_sf"/>
</dbReference>
<evidence type="ECO:0000256" key="3">
    <source>
        <dbReference type="ARBA" id="ARBA00012000"/>
    </source>
</evidence>
<proteinExistence type="predicted"/>
<evidence type="ECO:0000256" key="5">
    <source>
        <dbReference type="ARBA" id="ARBA00022679"/>
    </source>
</evidence>
<dbReference type="Pfam" id="PF06029">
    <property type="entry name" value="AlkA_N"/>
    <property type="match status" value="1"/>
</dbReference>
<dbReference type="GO" id="GO:0043565">
    <property type="term" value="F:sequence-specific DNA binding"/>
    <property type="evidence" value="ECO:0007669"/>
    <property type="project" value="InterPro"/>
</dbReference>
<feature type="compositionally biased region" description="Gly residues" evidence="14">
    <location>
        <begin position="396"/>
        <end position="406"/>
    </location>
</feature>
<feature type="domain" description="HTH araC/xylS-type" evidence="15">
    <location>
        <begin position="104"/>
        <end position="202"/>
    </location>
</feature>
<dbReference type="PROSITE" id="PS00041">
    <property type="entry name" value="HTH_ARAC_FAMILY_1"/>
    <property type="match status" value="1"/>
</dbReference>
<evidence type="ECO:0000256" key="12">
    <source>
        <dbReference type="ARBA" id="ARBA00023163"/>
    </source>
</evidence>
<dbReference type="Gene3D" id="3.40.10.10">
    <property type="entry name" value="DNA Methylphosphotriester Repair Domain"/>
    <property type="match status" value="1"/>
</dbReference>
<dbReference type="GO" id="GO:0006307">
    <property type="term" value="P:DNA alkylation repair"/>
    <property type="evidence" value="ECO:0007669"/>
    <property type="project" value="TreeGrafter"/>
</dbReference>
<dbReference type="InterPro" id="IPR035451">
    <property type="entry name" value="Ada-like_dom_sf"/>
</dbReference>
<dbReference type="SMART" id="SM00342">
    <property type="entry name" value="HTH_ARAC"/>
    <property type="match status" value="1"/>
</dbReference>
<dbReference type="SUPFAM" id="SSF57884">
    <property type="entry name" value="Ada DNA repair protein, N-terminal domain (N-Ada 10)"/>
    <property type="match status" value="1"/>
</dbReference>
<dbReference type="Gene3D" id="1.10.10.60">
    <property type="entry name" value="Homeodomain-like"/>
    <property type="match status" value="1"/>
</dbReference>
<dbReference type="Proteomes" id="UP000198217">
    <property type="component" value="Chromosome I"/>
</dbReference>
<keyword evidence="10" id="KW-0238">DNA-binding</keyword>
<dbReference type="InterPro" id="IPR037046">
    <property type="entry name" value="AlkA_N_sf"/>
</dbReference>
<evidence type="ECO:0000256" key="13">
    <source>
        <dbReference type="ARBA" id="ARBA00023204"/>
    </source>
</evidence>
<evidence type="ECO:0000313" key="17">
    <source>
        <dbReference type="Proteomes" id="UP000198217"/>
    </source>
</evidence>
<dbReference type="InterPro" id="IPR011257">
    <property type="entry name" value="DNA_glycosylase"/>
</dbReference>
<dbReference type="SUPFAM" id="SSF55945">
    <property type="entry name" value="TATA-box binding protein-like"/>
    <property type="match status" value="1"/>
</dbReference>
<dbReference type="InterPro" id="IPR018060">
    <property type="entry name" value="HTH_AraC"/>
</dbReference>
<gene>
    <name evidence="16" type="ORF">GA0070609_0167</name>
</gene>
<dbReference type="InterPro" id="IPR023170">
    <property type="entry name" value="HhH_base_excis_C"/>
</dbReference>
<keyword evidence="5" id="KW-0808">Transferase</keyword>
<dbReference type="CDD" id="cd00056">
    <property type="entry name" value="ENDO3c"/>
    <property type="match status" value="1"/>
</dbReference>
<keyword evidence="6" id="KW-0479">Metal-binding</keyword>
<keyword evidence="9" id="KW-0805">Transcription regulation</keyword>
<dbReference type="GO" id="GO:0005737">
    <property type="term" value="C:cytoplasm"/>
    <property type="evidence" value="ECO:0007669"/>
    <property type="project" value="TreeGrafter"/>
</dbReference>
<name>A0A1C5GQP9_9ACTN</name>
<evidence type="ECO:0000256" key="1">
    <source>
        <dbReference type="ARBA" id="ARBA00000086"/>
    </source>
</evidence>
<keyword evidence="11" id="KW-0010">Activator</keyword>
<dbReference type="SUPFAM" id="SSF48150">
    <property type="entry name" value="DNA-glycosylase"/>
    <property type="match status" value="2"/>
</dbReference>
<dbReference type="GO" id="GO:0008168">
    <property type="term" value="F:methyltransferase activity"/>
    <property type="evidence" value="ECO:0007669"/>
    <property type="project" value="UniProtKB-KW"/>
</dbReference>
<evidence type="ECO:0000313" key="16">
    <source>
        <dbReference type="EMBL" id="SCG35877.1"/>
    </source>
</evidence>
<keyword evidence="13" id="KW-0234">DNA repair</keyword>
<evidence type="ECO:0000256" key="8">
    <source>
        <dbReference type="ARBA" id="ARBA00022833"/>
    </source>
</evidence>
<evidence type="ECO:0000259" key="15">
    <source>
        <dbReference type="PROSITE" id="PS01124"/>
    </source>
</evidence>
<dbReference type="EC" id="3.2.2.21" evidence="3"/>
<dbReference type="PROSITE" id="PS01124">
    <property type="entry name" value="HTH_ARAC_FAMILY_2"/>
    <property type="match status" value="1"/>
</dbReference>
<dbReference type="GO" id="GO:0003700">
    <property type="term" value="F:DNA-binding transcription factor activity"/>
    <property type="evidence" value="ECO:0007669"/>
    <property type="project" value="InterPro"/>
</dbReference>
<accession>A0A1C5GQP9</accession>
<feature type="region of interest" description="Disordered" evidence="14">
    <location>
        <begin position="382"/>
        <end position="406"/>
    </location>
</feature>
<dbReference type="GO" id="GO:0032259">
    <property type="term" value="P:methylation"/>
    <property type="evidence" value="ECO:0007669"/>
    <property type="project" value="UniProtKB-KW"/>
</dbReference>
<dbReference type="SUPFAM" id="SSF46689">
    <property type="entry name" value="Homeodomain-like"/>
    <property type="match status" value="1"/>
</dbReference>
<dbReference type="PANTHER" id="PTHR43003">
    <property type="entry name" value="DNA-3-METHYLADENINE GLYCOSYLASE"/>
    <property type="match status" value="1"/>
</dbReference>
<organism evidence="16 17">
    <name type="scientific">Micromonospora echinaurantiaca</name>
    <dbReference type="NCBI Taxonomy" id="47857"/>
    <lineage>
        <taxon>Bacteria</taxon>
        <taxon>Bacillati</taxon>
        <taxon>Actinomycetota</taxon>
        <taxon>Actinomycetes</taxon>
        <taxon>Micromonosporales</taxon>
        <taxon>Micromonosporaceae</taxon>
        <taxon>Micromonospora</taxon>
    </lineage>
</organism>
<dbReference type="GO" id="GO:0008270">
    <property type="term" value="F:zinc ion binding"/>
    <property type="evidence" value="ECO:0007669"/>
    <property type="project" value="InterPro"/>
</dbReference>
<dbReference type="GO" id="GO:0008725">
    <property type="term" value="F:DNA-3-methyladenine glycosylase activity"/>
    <property type="evidence" value="ECO:0007669"/>
    <property type="project" value="TreeGrafter"/>
</dbReference>
<reference evidence="16 17" key="1">
    <citation type="submission" date="2016-06" db="EMBL/GenBank/DDBJ databases">
        <authorList>
            <person name="Kjaerup R.B."/>
            <person name="Dalgaard T.S."/>
            <person name="Juul-Madsen H.R."/>
        </authorList>
    </citation>
    <scope>NUCLEOTIDE SEQUENCE [LARGE SCALE GENOMIC DNA]</scope>
    <source>
        <strain evidence="16 17">DSM 43904</strain>
    </source>
</reference>
<dbReference type="AlphaFoldDB" id="A0A1C5GQP9"/>
<evidence type="ECO:0000256" key="4">
    <source>
        <dbReference type="ARBA" id="ARBA00022603"/>
    </source>
</evidence>
<evidence type="ECO:0000256" key="10">
    <source>
        <dbReference type="ARBA" id="ARBA00023125"/>
    </source>
</evidence>
<dbReference type="GO" id="GO:0032131">
    <property type="term" value="F:alkylated DNA binding"/>
    <property type="evidence" value="ECO:0007669"/>
    <property type="project" value="TreeGrafter"/>
</dbReference>
<keyword evidence="7" id="KW-0227">DNA damage</keyword>
<evidence type="ECO:0000256" key="7">
    <source>
        <dbReference type="ARBA" id="ARBA00022763"/>
    </source>
</evidence>
<dbReference type="Gene3D" id="1.10.340.30">
    <property type="entry name" value="Hypothetical protein, domain 2"/>
    <property type="match status" value="1"/>
</dbReference>
<comment type="cofactor">
    <cofactor evidence="2">
        <name>Zn(2+)</name>
        <dbReference type="ChEBI" id="CHEBI:29105"/>
    </cofactor>
</comment>
<dbReference type="Pfam" id="PF02805">
    <property type="entry name" value="Ada_Zn_binding"/>
    <property type="match status" value="1"/>
</dbReference>
<dbReference type="Gene3D" id="1.10.1670.10">
    <property type="entry name" value="Helix-hairpin-Helix base-excision DNA repair enzymes (C-terminal)"/>
    <property type="match status" value="1"/>
</dbReference>
<dbReference type="GO" id="GO:0043916">
    <property type="term" value="F:DNA-7-methylguanine glycosylase activity"/>
    <property type="evidence" value="ECO:0007669"/>
    <property type="project" value="TreeGrafter"/>
</dbReference>
<keyword evidence="4" id="KW-0489">Methyltransferase</keyword>
<dbReference type="InterPro" id="IPR010316">
    <property type="entry name" value="AlkA_N"/>
</dbReference>
<dbReference type="InterPro" id="IPR018062">
    <property type="entry name" value="HTH_AraC-typ_CS"/>
</dbReference>
<evidence type="ECO:0000256" key="9">
    <source>
        <dbReference type="ARBA" id="ARBA00023015"/>
    </source>
</evidence>
<dbReference type="InterPro" id="IPR004026">
    <property type="entry name" value="Ada_DNA_repair_Zn-bd"/>
</dbReference>
<dbReference type="GO" id="GO:0032993">
    <property type="term" value="C:protein-DNA complex"/>
    <property type="evidence" value="ECO:0007669"/>
    <property type="project" value="TreeGrafter"/>
</dbReference>
<dbReference type="Pfam" id="PF12833">
    <property type="entry name" value="HTH_18"/>
    <property type="match status" value="1"/>
</dbReference>